<dbReference type="Proteomes" id="UP000324269">
    <property type="component" value="Unassembled WGS sequence"/>
</dbReference>
<comment type="caution">
    <text evidence="2">The sequence shown here is derived from an EMBL/GenBank/DDBJ whole genome shotgun (WGS) entry which is preliminary data.</text>
</comment>
<reference evidence="2 3" key="1">
    <citation type="submission" date="2019-08" db="EMBL/GenBank/DDBJ databases">
        <title>Bacillus genomes from the desert of Cuatro Cienegas, Coahuila.</title>
        <authorList>
            <person name="Olmedo-Alvarez G."/>
        </authorList>
    </citation>
    <scope>NUCLEOTIDE SEQUENCE [LARGE SCALE GENOMIC DNA]</scope>
    <source>
        <strain evidence="2 3">CH87b_3T</strain>
    </source>
</reference>
<protein>
    <submittedName>
        <fullName evidence="2">Phosphatase</fullName>
    </submittedName>
</protein>
<name>A0A5D4U2Z6_9BACI</name>
<dbReference type="AlphaFoldDB" id="A0A5D4U2Z6"/>
<sequence>MKHLLIGLTCLLVSAILYGSALITAAIYSRMLGETDGLGWDSRYGIYGTAIRDVGAFPLVLAILTAITGITLIVVSIRKNIQVGKD</sequence>
<dbReference type="RefSeq" id="WP_148967498.1">
    <property type="nucleotide sequence ID" value="NZ_JBNIKW010000001.1"/>
</dbReference>
<keyword evidence="1" id="KW-0472">Membrane</keyword>
<proteinExistence type="predicted"/>
<keyword evidence="1" id="KW-1133">Transmembrane helix</keyword>
<evidence type="ECO:0000256" key="1">
    <source>
        <dbReference type="SAM" id="Phobius"/>
    </source>
</evidence>
<feature type="transmembrane region" description="Helical" evidence="1">
    <location>
        <begin position="56"/>
        <end position="77"/>
    </location>
</feature>
<accession>A0A5D4U2Z6</accession>
<dbReference type="OrthoDB" id="2885479at2"/>
<gene>
    <name evidence="2" type="ORF">FZC85_01840</name>
</gene>
<evidence type="ECO:0000313" key="2">
    <source>
        <dbReference type="EMBL" id="TYS88204.1"/>
    </source>
</evidence>
<evidence type="ECO:0000313" key="3">
    <source>
        <dbReference type="Proteomes" id="UP000324269"/>
    </source>
</evidence>
<organism evidence="2 3">
    <name type="scientific">Rossellomorea aquimaris</name>
    <dbReference type="NCBI Taxonomy" id="189382"/>
    <lineage>
        <taxon>Bacteria</taxon>
        <taxon>Bacillati</taxon>
        <taxon>Bacillota</taxon>
        <taxon>Bacilli</taxon>
        <taxon>Bacillales</taxon>
        <taxon>Bacillaceae</taxon>
        <taxon>Rossellomorea</taxon>
    </lineage>
</organism>
<keyword evidence="1" id="KW-0812">Transmembrane</keyword>
<dbReference type="EMBL" id="VTEZ01000001">
    <property type="protein sequence ID" value="TYS88204.1"/>
    <property type="molecule type" value="Genomic_DNA"/>
</dbReference>